<protein>
    <submittedName>
        <fullName evidence="3">PUM-HD domain-containing protein</fullName>
    </submittedName>
</protein>
<evidence type="ECO:0000256" key="1">
    <source>
        <dbReference type="SAM" id="MobiDB-lite"/>
    </source>
</evidence>
<feature type="region of interest" description="Disordered" evidence="1">
    <location>
        <begin position="814"/>
        <end position="908"/>
    </location>
</feature>
<feature type="region of interest" description="Disordered" evidence="1">
    <location>
        <begin position="1"/>
        <end position="24"/>
    </location>
</feature>
<feature type="compositionally biased region" description="Low complexity" evidence="1">
    <location>
        <begin position="821"/>
        <end position="833"/>
    </location>
</feature>
<feature type="compositionally biased region" description="Low complexity" evidence="1">
    <location>
        <begin position="841"/>
        <end position="854"/>
    </location>
</feature>
<organism evidence="2 3">
    <name type="scientific">Parastrongyloides trichosuri</name>
    <name type="common">Possum-specific nematode worm</name>
    <dbReference type="NCBI Taxonomy" id="131310"/>
    <lineage>
        <taxon>Eukaryota</taxon>
        <taxon>Metazoa</taxon>
        <taxon>Ecdysozoa</taxon>
        <taxon>Nematoda</taxon>
        <taxon>Chromadorea</taxon>
        <taxon>Rhabditida</taxon>
        <taxon>Tylenchina</taxon>
        <taxon>Panagrolaimomorpha</taxon>
        <taxon>Strongyloidoidea</taxon>
        <taxon>Strongyloididae</taxon>
        <taxon>Parastrongyloides</taxon>
    </lineage>
</organism>
<proteinExistence type="predicted"/>
<dbReference type="Proteomes" id="UP000038045">
    <property type="component" value="Unplaced"/>
</dbReference>
<evidence type="ECO:0000313" key="2">
    <source>
        <dbReference type="Proteomes" id="UP000038045"/>
    </source>
</evidence>
<dbReference type="STRING" id="131310.A0A0N4Z310"/>
<dbReference type="WBParaSite" id="PTRK_0000129100.1">
    <property type="protein sequence ID" value="PTRK_0000129100.1"/>
    <property type="gene ID" value="PTRK_0000129100"/>
</dbReference>
<dbReference type="AlphaFoldDB" id="A0A0N4Z310"/>
<evidence type="ECO:0000313" key="3">
    <source>
        <dbReference type="WBParaSite" id="PTRK_0000129100.1"/>
    </source>
</evidence>
<reference evidence="3" key="1">
    <citation type="submission" date="2017-02" db="UniProtKB">
        <authorList>
            <consortium name="WormBaseParasite"/>
        </authorList>
    </citation>
    <scope>IDENTIFICATION</scope>
</reference>
<accession>A0A0N4Z310</accession>
<keyword evidence="2" id="KW-1185">Reference proteome</keyword>
<name>A0A0N4Z310_PARTI</name>
<sequence>MEGVTKESANNLPDMIEPINDSSVNNNVEENGWEQVTQKVKKPVDVILRTATSNVSDGNSVKKISRTNNPISQNWRDTNNGFFERKPYRSSEKYFPGKSSIMQSEIDDNWRADSKKIDESNAAITINSTTMQQNSDNVDTSNAKETGLQNNNHNLNIECSFTDVKKMTNALTTDTTTNPLRDEKFKVSGCNEKFQSINHHSEFDPLNSNLDKIFHTNDGLDLDELSSSLVNANSVGYDNSVNSFDSLFQSLSIDNKKMSLEEQFPCDTVLSENDPVIPTKTIFDAFKETVDIPNDTMSQIPTQLTGGDNFSQQSSNRNNLISCDYSPVQMDSYMDTARINQLLNENRKSASNIMNIQSNLDINSQIVPNNLFNLPPMNVANNNPMQSWPEQVVSNYNPPTINGQNMYLNNTNYNVGLLNTGLATEKIFQNLFQMDAFSQLLQSHVWYASRENLRWICTNNNGDTKGPFLATELTSKFITFSIPPYMKFHCEQLPFKGWLTLIELIRAADDRIPFISANFPRSKEEYHIIKSIFKVVGETINSVKWMIFFQSEENKVVRQPHQNFDAHMASIVANLRQNPVIQKATHQLSNEQLRAYVNTQLLNQQFQKDKTKVGKSFSPIVEGFNQQAQNFDETNKNQAFPHNINFNPDLPMNNLNQDATGKQLYLQQRANYFQGVGKNCNPSTTTQEVTKVENSDTNQQQVNNNKVYNQKKNSGETKDQEMPTFHCGTWIPQNTKKKVSGNTYKKPEYSHHSNGGYQYTDYHGKSHVQRPTLLSSSKNWESPNIKPDNDTPAGKVPTGLSLGEFLAPATGQIIERPQPVNNYNNNHRFSNHWNDSHESHNNTYNKEQNTNNETSSLTPPSVTKLPTTSPITPHRPVGAVWKNENKGNSNSSAKGSSLSSKNGSSGSTFGAEEAAIELQHWLFEKFKTLKSESDVMAFCQFISDVDNPADIEDYFYTNFGDSVDVRKVYRQYLEKRNEIRSRVIKAKSGQDDLSAPAQAIGFSTPTVKKNKKKSG</sequence>
<feature type="region of interest" description="Disordered" evidence="1">
    <location>
        <begin position="776"/>
        <end position="795"/>
    </location>
</feature>
<feature type="region of interest" description="Disordered" evidence="1">
    <location>
        <begin position="56"/>
        <end position="78"/>
    </location>
</feature>
<feature type="compositionally biased region" description="Polar residues" evidence="1">
    <location>
        <begin position="66"/>
        <end position="78"/>
    </location>
</feature>
<feature type="compositionally biased region" description="Low complexity" evidence="1">
    <location>
        <begin position="886"/>
        <end position="907"/>
    </location>
</feature>
<feature type="compositionally biased region" description="Polar residues" evidence="1">
    <location>
        <begin position="855"/>
        <end position="871"/>
    </location>
</feature>